<keyword evidence="2" id="KW-0813">Transport</keyword>
<accession>A0ABR7WIZ4</accession>
<feature type="transmembrane region" description="Helical" evidence="6">
    <location>
        <begin position="288"/>
        <end position="310"/>
    </location>
</feature>
<proteinExistence type="predicted"/>
<dbReference type="InterPro" id="IPR013784">
    <property type="entry name" value="Carb-bd-like_fold"/>
</dbReference>
<evidence type="ECO:0000313" key="8">
    <source>
        <dbReference type="EMBL" id="MBD1322546.1"/>
    </source>
</evidence>
<reference evidence="8 9" key="1">
    <citation type="submission" date="2020-09" db="EMBL/GenBank/DDBJ databases">
        <title>Novel species in genus Gordonia.</title>
        <authorList>
            <person name="Zhang G."/>
        </authorList>
    </citation>
    <scope>NUCLEOTIDE SEQUENCE [LARGE SCALE GENOMIC DNA]</scope>
    <source>
        <strain evidence="8 9">ON-33</strain>
    </source>
</reference>
<dbReference type="SUPFAM" id="SSF103473">
    <property type="entry name" value="MFS general substrate transporter"/>
    <property type="match status" value="2"/>
</dbReference>
<dbReference type="Gene3D" id="2.60.40.1120">
    <property type="entry name" value="Carboxypeptidase-like, regulatory domain"/>
    <property type="match status" value="3"/>
</dbReference>
<feature type="transmembrane region" description="Helical" evidence="6">
    <location>
        <begin position="69"/>
        <end position="90"/>
    </location>
</feature>
<keyword evidence="9" id="KW-1185">Reference proteome</keyword>
<comment type="caution">
    <text evidence="8">The sequence shown here is derived from an EMBL/GenBank/DDBJ whole genome shotgun (WGS) entry which is preliminary data.</text>
</comment>
<evidence type="ECO:0000256" key="6">
    <source>
        <dbReference type="SAM" id="Phobius"/>
    </source>
</evidence>
<feature type="transmembrane region" description="Helical" evidence="6">
    <location>
        <begin position="221"/>
        <end position="240"/>
    </location>
</feature>
<evidence type="ECO:0000259" key="7">
    <source>
        <dbReference type="PROSITE" id="PS50850"/>
    </source>
</evidence>
<feature type="domain" description="Major facilitator superfamily (MFS) profile" evidence="7">
    <location>
        <begin position="36"/>
        <end position="486"/>
    </location>
</feature>
<evidence type="ECO:0000256" key="5">
    <source>
        <dbReference type="ARBA" id="ARBA00023136"/>
    </source>
</evidence>
<feature type="transmembrane region" description="Helical" evidence="6">
    <location>
        <begin position="32"/>
        <end position="57"/>
    </location>
</feature>
<dbReference type="Pfam" id="PF13620">
    <property type="entry name" value="CarboxypepD_reg"/>
    <property type="match status" value="3"/>
</dbReference>
<feature type="transmembrane region" description="Helical" evidence="6">
    <location>
        <begin position="127"/>
        <end position="147"/>
    </location>
</feature>
<dbReference type="SUPFAM" id="SSF49452">
    <property type="entry name" value="Starch-binding domain-like"/>
    <property type="match status" value="2"/>
</dbReference>
<dbReference type="InterPro" id="IPR008969">
    <property type="entry name" value="CarboxyPept-like_regulatory"/>
</dbReference>
<dbReference type="InterPro" id="IPR036259">
    <property type="entry name" value="MFS_trans_sf"/>
</dbReference>
<evidence type="ECO:0000313" key="9">
    <source>
        <dbReference type="Proteomes" id="UP000602395"/>
    </source>
</evidence>
<dbReference type="EMBL" id="JACWMS010000006">
    <property type="protein sequence ID" value="MBD1322546.1"/>
    <property type="molecule type" value="Genomic_DNA"/>
</dbReference>
<comment type="subcellular location">
    <subcellularLocation>
        <location evidence="1">Cell membrane</location>
        <topology evidence="1">Multi-pass membrane protein</topology>
    </subcellularLocation>
</comment>
<keyword evidence="3 6" id="KW-0812">Transmembrane</keyword>
<feature type="transmembrane region" description="Helical" evidence="6">
    <location>
        <begin position="189"/>
        <end position="209"/>
    </location>
</feature>
<evidence type="ECO:0000256" key="2">
    <source>
        <dbReference type="ARBA" id="ARBA00022448"/>
    </source>
</evidence>
<dbReference type="CDD" id="cd17504">
    <property type="entry name" value="MFS_MMR_MDR_like"/>
    <property type="match status" value="1"/>
</dbReference>
<dbReference type="Pfam" id="PF07690">
    <property type="entry name" value="MFS_1"/>
    <property type="match status" value="1"/>
</dbReference>
<dbReference type="PROSITE" id="PS50850">
    <property type="entry name" value="MFS"/>
    <property type="match status" value="1"/>
</dbReference>
<evidence type="ECO:0000256" key="4">
    <source>
        <dbReference type="ARBA" id="ARBA00022989"/>
    </source>
</evidence>
<dbReference type="PANTHER" id="PTHR42718:SF9">
    <property type="entry name" value="MAJOR FACILITATOR SUPERFAMILY MULTIDRUG TRANSPORTER MFSC"/>
    <property type="match status" value="1"/>
</dbReference>
<dbReference type="Gene3D" id="1.20.1250.20">
    <property type="entry name" value="MFS general substrate transporter like domains"/>
    <property type="match status" value="2"/>
</dbReference>
<keyword evidence="5 6" id="KW-0472">Membrane</keyword>
<feature type="transmembrane region" description="Helical" evidence="6">
    <location>
        <begin position="246"/>
        <end position="267"/>
    </location>
</feature>
<dbReference type="InterPro" id="IPR011701">
    <property type="entry name" value="MFS"/>
</dbReference>
<sequence length="794" mass="80943">MTTTPTRDTPSTNETEIVPVDTELTDGNHTGAAIAVVIVLCFGGLVASLMQTLIVPIQPELPTLLNTSISNASWVVTATLLAAAIAMPISGRLGDMFGKKRIILASAVLLIAGSLVCALSSELIPMIVGRAVQGLAMGFIPLGISLMREVTPPRLTSMAVSAMSATMGVGGAIGLPLAAWVAQQWDWHALFWVSTGLAVIVAALVTLLVPHVEDGTSGGRFDVVGAVGLAIGLSGVLIAVSKGNDWGWSSGTTLGMMFGGIAVLLVWGMFELRHSEPLVDLRTTARPAVLLTNIGAIAIGFGMMAQMIVVPQLLEIPEAMGGLGQTLLAAGLWMAPGGLMMLVFAPVSATLINNIGAKFTLAIGATVLGLGYLVASMLMDAPWQLAVAAVICSAGVGIGYAAMPTLIMGAVPMTEAGAAVGLNGLMRSVGTTSASAVMALVLTSSTVAYGPAEVPSHTAFKWCFVIGAIAAFVGVAITLFIPIKHRRAGAGAGADETRPVDEDTVAVETPKPVDEAPISGARHRLDSTGEVASRDDRPRIAGRITADDGTPLGTAAITVTDTRGHQAGTTAVHADGTYTAHDIADGTYTVIATAPGRSPRAMTVSVVGDAVFRRDFTLAGGSVLRGRVRDGARPLAANLIVTDQSGAVVTQAHADSDGYFTIAGLSAGDTVAVTASAPGYQPASQLVTVDSAGRTTEAVDILLVATSGMQGSVRTTDGSPLEGATVSAIGPDQTIVASVTTDSDGRYRIEGLTEGLFTVVASMYEPAAVQVNVVAGQRNTADIGLGFGKDPAVP</sequence>
<protein>
    <submittedName>
        <fullName evidence="8">MFS transporter</fullName>
    </submittedName>
</protein>
<organism evidence="8 9">
    <name type="scientific">Gordonia hankookensis</name>
    <dbReference type="NCBI Taxonomy" id="589403"/>
    <lineage>
        <taxon>Bacteria</taxon>
        <taxon>Bacillati</taxon>
        <taxon>Actinomycetota</taxon>
        <taxon>Actinomycetes</taxon>
        <taxon>Mycobacteriales</taxon>
        <taxon>Gordoniaceae</taxon>
        <taxon>Gordonia</taxon>
    </lineage>
</organism>
<feature type="transmembrane region" description="Helical" evidence="6">
    <location>
        <begin position="159"/>
        <end position="183"/>
    </location>
</feature>
<feature type="transmembrane region" description="Helical" evidence="6">
    <location>
        <begin position="102"/>
        <end position="121"/>
    </location>
</feature>
<dbReference type="SUPFAM" id="SSF49464">
    <property type="entry name" value="Carboxypeptidase regulatory domain-like"/>
    <property type="match status" value="1"/>
</dbReference>
<evidence type="ECO:0000256" key="3">
    <source>
        <dbReference type="ARBA" id="ARBA00022692"/>
    </source>
</evidence>
<dbReference type="InterPro" id="IPR020846">
    <property type="entry name" value="MFS_dom"/>
</dbReference>
<keyword evidence="4 6" id="KW-1133">Transmembrane helix</keyword>
<gene>
    <name evidence="8" type="ORF">IDF66_23450</name>
</gene>
<evidence type="ECO:0000256" key="1">
    <source>
        <dbReference type="ARBA" id="ARBA00004651"/>
    </source>
</evidence>
<name>A0ABR7WIZ4_9ACTN</name>
<feature type="transmembrane region" description="Helical" evidence="6">
    <location>
        <begin position="330"/>
        <end position="352"/>
    </location>
</feature>
<dbReference type="PANTHER" id="PTHR42718">
    <property type="entry name" value="MAJOR FACILITATOR SUPERFAMILY MULTIDRUG TRANSPORTER MFSC"/>
    <property type="match status" value="1"/>
</dbReference>
<feature type="transmembrane region" description="Helical" evidence="6">
    <location>
        <begin position="385"/>
        <end position="407"/>
    </location>
</feature>
<feature type="transmembrane region" description="Helical" evidence="6">
    <location>
        <begin position="359"/>
        <end position="379"/>
    </location>
</feature>
<feature type="transmembrane region" description="Helical" evidence="6">
    <location>
        <begin position="428"/>
        <end position="447"/>
    </location>
</feature>
<feature type="transmembrane region" description="Helical" evidence="6">
    <location>
        <begin position="459"/>
        <end position="481"/>
    </location>
</feature>
<dbReference type="Proteomes" id="UP000602395">
    <property type="component" value="Unassembled WGS sequence"/>
</dbReference>